<dbReference type="InterPro" id="IPR009100">
    <property type="entry name" value="AcylCoA_DH/oxidase_NM_dom_sf"/>
</dbReference>
<dbReference type="InterPro" id="IPR009075">
    <property type="entry name" value="AcylCo_DH/oxidase_C"/>
</dbReference>
<dbReference type="InterPro" id="IPR037069">
    <property type="entry name" value="AcylCoA_DH/ox_N_sf"/>
</dbReference>
<evidence type="ECO:0000256" key="5">
    <source>
        <dbReference type="ARBA" id="ARBA00023002"/>
    </source>
</evidence>
<evidence type="ECO:0000256" key="2">
    <source>
        <dbReference type="ARBA" id="ARBA00009347"/>
    </source>
</evidence>
<gene>
    <name evidence="8" type="ORF">EV700_3266</name>
</gene>
<keyword evidence="5" id="KW-0560">Oxidoreductase</keyword>
<dbReference type="Gene3D" id="2.40.110.10">
    <property type="entry name" value="Butyryl-CoA Dehydrogenase, subunit A, domain 2"/>
    <property type="match status" value="1"/>
</dbReference>
<organism evidence="8 9">
    <name type="scientific">Fluviicoccus keumensis</name>
    <dbReference type="NCBI Taxonomy" id="1435465"/>
    <lineage>
        <taxon>Bacteria</taxon>
        <taxon>Pseudomonadati</taxon>
        <taxon>Pseudomonadota</taxon>
        <taxon>Gammaproteobacteria</taxon>
        <taxon>Moraxellales</taxon>
        <taxon>Moraxellaceae</taxon>
        <taxon>Fluviicoccus</taxon>
    </lineage>
</organism>
<dbReference type="InterPro" id="IPR036250">
    <property type="entry name" value="AcylCo_DH-like_C"/>
</dbReference>
<dbReference type="InterPro" id="IPR013786">
    <property type="entry name" value="AcylCoA_DH/ox_N"/>
</dbReference>
<dbReference type="Gene3D" id="1.20.140.10">
    <property type="entry name" value="Butyryl-CoA Dehydrogenase, subunit A, domain 3"/>
    <property type="match status" value="1"/>
</dbReference>
<keyword evidence="3" id="KW-0285">Flavoprotein</keyword>
<evidence type="ECO:0000256" key="4">
    <source>
        <dbReference type="ARBA" id="ARBA00022827"/>
    </source>
</evidence>
<dbReference type="InterPro" id="IPR046373">
    <property type="entry name" value="Acyl-CoA_Oxase/DH_mid-dom_sf"/>
</dbReference>
<evidence type="ECO:0000259" key="7">
    <source>
        <dbReference type="Pfam" id="PF02771"/>
    </source>
</evidence>
<dbReference type="OrthoDB" id="9769473at2"/>
<feature type="domain" description="Acyl-CoA dehydrogenase/oxidase N-terminal" evidence="7">
    <location>
        <begin position="6"/>
        <end position="80"/>
    </location>
</feature>
<dbReference type="RefSeq" id="WP_130415776.1">
    <property type="nucleotide sequence ID" value="NZ_SHKX01000017.1"/>
</dbReference>
<proteinExistence type="inferred from homology"/>
<dbReference type="GO" id="GO:0003995">
    <property type="term" value="F:acyl-CoA dehydrogenase activity"/>
    <property type="evidence" value="ECO:0007669"/>
    <property type="project" value="TreeGrafter"/>
</dbReference>
<protein>
    <submittedName>
        <fullName evidence="8">Alkylation response protein AidB-like acyl-CoA dehydrogenase</fullName>
    </submittedName>
</protein>
<reference evidence="8 9" key="1">
    <citation type="submission" date="2019-02" db="EMBL/GenBank/DDBJ databases">
        <title>Genomic Encyclopedia of Type Strains, Phase IV (KMG-IV): sequencing the most valuable type-strain genomes for metagenomic binning, comparative biology and taxonomic classification.</title>
        <authorList>
            <person name="Goeker M."/>
        </authorList>
    </citation>
    <scope>NUCLEOTIDE SEQUENCE [LARGE SCALE GENOMIC DNA]</scope>
    <source>
        <strain evidence="8 9">DSM 105135</strain>
    </source>
</reference>
<dbReference type="Proteomes" id="UP000292423">
    <property type="component" value="Unassembled WGS sequence"/>
</dbReference>
<feature type="domain" description="Acyl-CoA dehydrogenase/oxidase C-terminal" evidence="6">
    <location>
        <begin position="226"/>
        <end position="361"/>
    </location>
</feature>
<evidence type="ECO:0000259" key="6">
    <source>
        <dbReference type="Pfam" id="PF00441"/>
    </source>
</evidence>
<comment type="caution">
    <text evidence="8">The sequence shown here is derived from an EMBL/GenBank/DDBJ whole genome shotgun (WGS) entry which is preliminary data.</text>
</comment>
<evidence type="ECO:0000256" key="1">
    <source>
        <dbReference type="ARBA" id="ARBA00001974"/>
    </source>
</evidence>
<dbReference type="Pfam" id="PF00441">
    <property type="entry name" value="Acyl-CoA_dh_1"/>
    <property type="match status" value="1"/>
</dbReference>
<evidence type="ECO:0000256" key="3">
    <source>
        <dbReference type="ARBA" id="ARBA00022630"/>
    </source>
</evidence>
<dbReference type="SUPFAM" id="SSF56645">
    <property type="entry name" value="Acyl-CoA dehydrogenase NM domain-like"/>
    <property type="match status" value="1"/>
</dbReference>
<dbReference type="CDD" id="cd00567">
    <property type="entry name" value="ACAD"/>
    <property type="match status" value="1"/>
</dbReference>
<name>A0A4Q7YIY7_9GAMM</name>
<dbReference type="GO" id="GO:0050660">
    <property type="term" value="F:flavin adenine dinucleotide binding"/>
    <property type="evidence" value="ECO:0007669"/>
    <property type="project" value="InterPro"/>
</dbReference>
<dbReference type="AlphaFoldDB" id="A0A4Q7YIY7"/>
<dbReference type="PANTHER" id="PTHR43884:SF20">
    <property type="entry name" value="ACYL-COA DEHYDROGENASE FADE28"/>
    <property type="match status" value="1"/>
</dbReference>
<dbReference type="EMBL" id="SHKX01000017">
    <property type="protein sequence ID" value="RZU36794.1"/>
    <property type="molecule type" value="Genomic_DNA"/>
</dbReference>
<sequence>MDFRLSDDQRMLDESASKYLAGQYSFDLYRKQLAADVAFDESRWTAMAELGWMALPFPESVGGFGGSLVDIQLIARRLGEKLCTDPWLTCAVLPGKVLEFAGGVNAMQLLSGVSAGTTRGALAALEANSHYDPTLIATRVTENGDGIRIDGQKSVVFGAEYAHVLLVTACAANGEAMLIAVPSSAPGVSLNHYRVVDGSRASEVNLNAVKLPETAVLARGCVAIDAVKRAIDVANAAICADLLGAASAMLNKTRDYARMRKQFSVAIGSFQVIQHYLVDMFIETQQSESLVWMAGLQGDTQECADREKAISIAKAYIARSAVMVAQKSVQIHGGIGVTEELDIGHYFRRVTHYAQMFGDRDHHVQRYMAFGQG</sequence>
<dbReference type="PANTHER" id="PTHR43884">
    <property type="entry name" value="ACYL-COA DEHYDROGENASE"/>
    <property type="match status" value="1"/>
</dbReference>
<dbReference type="SUPFAM" id="SSF47203">
    <property type="entry name" value="Acyl-CoA dehydrogenase C-terminal domain-like"/>
    <property type="match status" value="1"/>
</dbReference>
<keyword evidence="9" id="KW-1185">Reference proteome</keyword>
<comment type="cofactor">
    <cofactor evidence="1">
        <name>FAD</name>
        <dbReference type="ChEBI" id="CHEBI:57692"/>
    </cofactor>
</comment>
<dbReference type="Gene3D" id="1.10.540.10">
    <property type="entry name" value="Acyl-CoA dehydrogenase/oxidase, N-terminal domain"/>
    <property type="match status" value="1"/>
</dbReference>
<evidence type="ECO:0000313" key="8">
    <source>
        <dbReference type="EMBL" id="RZU36794.1"/>
    </source>
</evidence>
<keyword evidence="4" id="KW-0274">FAD</keyword>
<comment type="similarity">
    <text evidence="2">Belongs to the acyl-CoA dehydrogenase family.</text>
</comment>
<evidence type="ECO:0000313" key="9">
    <source>
        <dbReference type="Proteomes" id="UP000292423"/>
    </source>
</evidence>
<accession>A0A4Q7YIY7</accession>
<dbReference type="Pfam" id="PF02771">
    <property type="entry name" value="Acyl-CoA_dh_N"/>
    <property type="match status" value="1"/>
</dbReference>